<dbReference type="EMBL" id="BAABHF010000060">
    <property type="protein sequence ID" value="GAA4518391.1"/>
    <property type="molecule type" value="Genomic_DNA"/>
</dbReference>
<comment type="caution">
    <text evidence="1">The sequence shown here is derived from an EMBL/GenBank/DDBJ whole genome shotgun (WGS) entry which is preliminary data.</text>
</comment>
<organism evidence="1 2">
    <name type="scientific">Actinoallomurus oryzae</name>
    <dbReference type="NCBI Taxonomy" id="502180"/>
    <lineage>
        <taxon>Bacteria</taxon>
        <taxon>Bacillati</taxon>
        <taxon>Actinomycetota</taxon>
        <taxon>Actinomycetes</taxon>
        <taxon>Streptosporangiales</taxon>
        <taxon>Thermomonosporaceae</taxon>
        <taxon>Actinoallomurus</taxon>
    </lineage>
</organism>
<gene>
    <name evidence="1" type="ORF">GCM10023191_092430</name>
</gene>
<evidence type="ECO:0000313" key="1">
    <source>
        <dbReference type="EMBL" id="GAA4518391.1"/>
    </source>
</evidence>
<accession>A0ABP8R5S3</accession>
<keyword evidence="2" id="KW-1185">Reference proteome</keyword>
<reference evidence="2" key="1">
    <citation type="journal article" date="2019" name="Int. J. Syst. Evol. Microbiol.">
        <title>The Global Catalogue of Microorganisms (GCM) 10K type strain sequencing project: providing services to taxonomists for standard genome sequencing and annotation.</title>
        <authorList>
            <consortium name="The Broad Institute Genomics Platform"/>
            <consortium name="The Broad Institute Genome Sequencing Center for Infectious Disease"/>
            <person name="Wu L."/>
            <person name="Ma J."/>
        </authorList>
    </citation>
    <scope>NUCLEOTIDE SEQUENCE [LARGE SCALE GENOMIC DNA]</scope>
    <source>
        <strain evidence="2">JCM 17933</strain>
    </source>
</reference>
<sequence>MARYGLVPYAATMPDSPPQWLKVWATDVEPNDLVRFQRDGDAVRILNRNYPRAYQPVFSVTLPGGEVRSLGKLSKLWVFDPDGSVRRRVQLVIEEEPT</sequence>
<evidence type="ECO:0000313" key="2">
    <source>
        <dbReference type="Proteomes" id="UP001500503"/>
    </source>
</evidence>
<protein>
    <submittedName>
        <fullName evidence="1">Uncharacterized protein</fullName>
    </submittedName>
</protein>
<name>A0ABP8R5S3_9ACTN</name>
<proteinExistence type="predicted"/>
<dbReference type="Proteomes" id="UP001500503">
    <property type="component" value="Unassembled WGS sequence"/>
</dbReference>